<organism evidence="2 3">
    <name type="scientific">Pleurodeles waltl</name>
    <name type="common">Iberian ribbed newt</name>
    <dbReference type="NCBI Taxonomy" id="8319"/>
    <lineage>
        <taxon>Eukaryota</taxon>
        <taxon>Metazoa</taxon>
        <taxon>Chordata</taxon>
        <taxon>Craniata</taxon>
        <taxon>Vertebrata</taxon>
        <taxon>Euteleostomi</taxon>
        <taxon>Amphibia</taxon>
        <taxon>Batrachia</taxon>
        <taxon>Caudata</taxon>
        <taxon>Salamandroidea</taxon>
        <taxon>Salamandridae</taxon>
        <taxon>Pleurodelinae</taxon>
        <taxon>Pleurodeles</taxon>
    </lineage>
</organism>
<evidence type="ECO:0000256" key="1">
    <source>
        <dbReference type="SAM" id="MobiDB-lite"/>
    </source>
</evidence>
<sequence length="183" mass="20352">MGDSCRPKGSIPVQSSQSSGSEEEGPGLDEQKRKYISREMLPYLIGHVKANMGFTDDEVLHTPSGFLLHQFQSSAPIDVPVHLYILEVLKHEWKDPDKIMLPQFMAKLYPVRDMQKYLPVSASFDSFVASQVGITSLVEDAMIKNAVEKVAASLRKVYSGSDLAIQADLLWYCGTGHPWRGVP</sequence>
<protein>
    <submittedName>
        <fullName evidence="2">Uncharacterized protein</fullName>
    </submittedName>
</protein>
<evidence type="ECO:0000313" key="3">
    <source>
        <dbReference type="Proteomes" id="UP001066276"/>
    </source>
</evidence>
<feature type="region of interest" description="Disordered" evidence="1">
    <location>
        <begin position="1"/>
        <end position="29"/>
    </location>
</feature>
<comment type="caution">
    <text evidence="2">The sequence shown here is derived from an EMBL/GenBank/DDBJ whole genome shotgun (WGS) entry which is preliminary data.</text>
</comment>
<dbReference type="EMBL" id="JANPWB010000012">
    <property type="protein sequence ID" value="KAJ1114557.1"/>
    <property type="molecule type" value="Genomic_DNA"/>
</dbReference>
<keyword evidence="3" id="KW-1185">Reference proteome</keyword>
<evidence type="ECO:0000313" key="2">
    <source>
        <dbReference type="EMBL" id="KAJ1114557.1"/>
    </source>
</evidence>
<gene>
    <name evidence="2" type="ORF">NDU88_002792</name>
</gene>
<dbReference type="Proteomes" id="UP001066276">
    <property type="component" value="Chromosome 8"/>
</dbReference>
<proteinExistence type="predicted"/>
<dbReference type="AlphaFoldDB" id="A0AAV7NIX0"/>
<name>A0AAV7NIX0_PLEWA</name>
<reference evidence="2" key="1">
    <citation type="journal article" date="2022" name="bioRxiv">
        <title>Sequencing and chromosome-scale assembly of the giantPleurodeles waltlgenome.</title>
        <authorList>
            <person name="Brown T."/>
            <person name="Elewa A."/>
            <person name="Iarovenko S."/>
            <person name="Subramanian E."/>
            <person name="Araus A.J."/>
            <person name="Petzold A."/>
            <person name="Susuki M."/>
            <person name="Suzuki K.-i.T."/>
            <person name="Hayashi T."/>
            <person name="Toyoda A."/>
            <person name="Oliveira C."/>
            <person name="Osipova E."/>
            <person name="Leigh N.D."/>
            <person name="Simon A."/>
            <person name="Yun M.H."/>
        </authorList>
    </citation>
    <scope>NUCLEOTIDE SEQUENCE</scope>
    <source>
        <strain evidence="2">20211129_DDA</strain>
        <tissue evidence="2">Liver</tissue>
    </source>
</reference>
<accession>A0AAV7NIX0</accession>